<dbReference type="Pfam" id="PF00420">
    <property type="entry name" value="Oxidored_q2"/>
    <property type="match status" value="1"/>
</dbReference>
<evidence type="ECO:0000256" key="11">
    <source>
        <dbReference type="SAM" id="Phobius"/>
    </source>
</evidence>
<keyword evidence="6 11" id="KW-1133">Transmembrane helix</keyword>
<organism evidence="12">
    <name type="scientific">Parajapyx emeryanus</name>
    <dbReference type="NCBI Taxonomy" id="165473"/>
    <lineage>
        <taxon>Eukaryota</taxon>
        <taxon>Metazoa</taxon>
        <taxon>Ecdysozoa</taxon>
        <taxon>Arthropoda</taxon>
        <taxon>Hexapoda</taxon>
        <taxon>Diplura</taxon>
        <taxon>Dicellurata</taxon>
        <taxon>Japygoidea</taxon>
        <taxon>Parajapygidae</taxon>
        <taxon>Parajapyx</taxon>
    </lineage>
</organism>
<dbReference type="InterPro" id="IPR039428">
    <property type="entry name" value="NUOK/Mnh_C1-like"/>
</dbReference>
<sequence length="95" mass="10709">MLSYFFPVLLFLSGFWVVISKHMHLLVVLLGLEYIVIGVYFFIISVMVSFSVEVYFSIVFLTFAVCEGSLGLGVLVSMSRTHGNDYFSSFSVLQC</sequence>
<comment type="catalytic activity">
    <reaction evidence="10">
        <text>a ubiquinone + NADH + 5 H(+)(in) = a ubiquinol + NAD(+) + 4 H(+)(out)</text>
        <dbReference type="Rhea" id="RHEA:29091"/>
        <dbReference type="Rhea" id="RHEA-COMP:9565"/>
        <dbReference type="Rhea" id="RHEA-COMP:9566"/>
        <dbReference type="ChEBI" id="CHEBI:15378"/>
        <dbReference type="ChEBI" id="CHEBI:16389"/>
        <dbReference type="ChEBI" id="CHEBI:17976"/>
        <dbReference type="ChEBI" id="CHEBI:57540"/>
        <dbReference type="ChEBI" id="CHEBI:57945"/>
        <dbReference type="EC" id="7.1.1.2"/>
    </reaction>
</comment>
<dbReference type="GO" id="GO:0016020">
    <property type="term" value="C:membrane"/>
    <property type="evidence" value="ECO:0007669"/>
    <property type="project" value="UniProtKB-SubCell"/>
</dbReference>
<keyword evidence="12" id="KW-0496">Mitochondrion</keyword>
<keyword evidence="5" id="KW-1278">Translocase</keyword>
<dbReference type="CTD" id="4539"/>
<evidence type="ECO:0000256" key="1">
    <source>
        <dbReference type="ARBA" id="ARBA00004141"/>
    </source>
</evidence>
<evidence type="ECO:0000313" key="12">
    <source>
        <dbReference type="EMBL" id="AEV44856.1"/>
    </source>
</evidence>
<proteinExistence type="inferred from homology"/>
<dbReference type="Gene3D" id="1.10.287.3510">
    <property type="match status" value="1"/>
</dbReference>
<evidence type="ECO:0000256" key="10">
    <source>
        <dbReference type="ARBA" id="ARBA00049551"/>
    </source>
</evidence>
<keyword evidence="4 11" id="KW-0812">Transmembrane</keyword>
<evidence type="ECO:0000256" key="6">
    <source>
        <dbReference type="ARBA" id="ARBA00022989"/>
    </source>
</evidence>
<accession>U3KTJ2</accession>
<name>U3KTJ2_9HEXA</name>
<evidence type="ECO:0000256" key="3">
    <source>
        <dbReference type="ARBA" id="ARBA00016612"/>
    </source>
</evidence>
<evidence type="ECO:0000256" key="9">
    <source>
        <dbReference type="ARBA" id="ARBA00031586"/>
    </source>
</evidence>
<dbReference type="AlphaFoldDB" id="U3KTJ2"/>
<geneLocation type="mitochondrion" evidence="12"/>
<evidence type="ECO:0000256" key="2">
    <source>
        <dbReference type="ARBA" id="ARBA00010519"/>
    </source>
</evidence>
<evidence type="ECO:0000256" key="8">
    <source>
        <dbReference type="ARBA" id="ARBA00023136"/>
    </source>
</evidence>
<evidence type="ECO:0000256" key="4">
    <source>
        <dbReference type="ARBA" id="ARBA00022692"/>
    </source>
</evidence>
<protein>
    <recommendedName>
        <fullName evidence="3">NADH-ubiquinone oxidoreductase chain 4L</fullName>
    </recommendedName>
    <alternativeName>
        <fullName evidence="9">NADH dehydrogenase subunit 4L</fullName>
    </alternativeName>
</protein>
<reference evidence="12" key="1">
    <citation type="submission" date="2011-11" db="EMBL/GenBank/DDBJ databases">
        <authorList>
            <person name="Chen W.-J."/>
            <person name="Luan Y.-X."/>
        </authorList>
    </citation>
    <scope>NUCLEOTIDE SEQUENCE</scope>
</reference>
<comment type="similarity">
    <text evidence="2">Belongs to the complex I subunit 4L family.</text>
</comment>
<reference evidence="12" key="2">
    <citation type="journal article" date="2014" name="Genome Biol. Evol.">
        <title>Comparative analysis of mitochondrial genomes in diplura (hexapoda, arthropoda): taxon sampling is crucial for phylogenetic inferences.</title>
        <authorList>
            <person name="Chen W.J."/>
            <person name="Koch M."/>
            <person name="Mallatt J.M."/>
            <person name="Luan Y.X."/>
        </authorList>
    </citation>
    <scope>NUCLEOTIDE SEQUENCE</scope>
</reference>
<evidence type="ECO:0000256" key="5">
    <source>
        <dbReference type="ARBA" id="ARBA00022967"/>
    </source>
</evidence>
<dbReference type="GeneID" id="17427360"/>
<keyword evidence="8 11" id="KW-0472">Membrane</keyword>
<dbReference type="GO" id="GO:0008137">
    <property type="term" value="F:NADH dehydrogenase (ubiquinone) activity"/>
    <property type="evidence" value="ECO:0007669"/>
    <property type="project" value="UniProtKB-EC"/>
</dbReference>
<keyword evidence="7" id="KW-0520">NAD</keyword>
<comment type="subcellular location">
    <subcellularLocation>
        <location evidence="1">Membrane</location>
        <topology evidence="1">Multi-pass membrane protein</topology>
    </subcellularLocation>
</comment>
<gene>
    <name evidence="12" type="primary">ND4L</name>
</gene>
<feature type="transmembrane region" description="Helical" evidence="11">
    <location>
        <begin position="25"/>
        <end position="48"/>
    </location>
</feature>
<dbReference type="EMBL" id="JN990599">
    <property type="protein sequence ID" value="AEV44856.1"/>
    <property type="molecule type" value="Genomic_DNA"/>
</dbReference>
<evidence type="ECO:0000256" key="7">
    <source>
        <dbReference type="ARBA" id="ARBA00023027"/>
    </source>
</evidence>
<feature type="transmembrane region" description="Helical" evidence="11">
    <location>
        <begin position="54"/>
        <end position="76"/>
    </location>
</feature>
<dbReference type="RefSeq" id="YP_008757591.1">
    <property type="nucleotide sequence ID" value="NC_022673.1"/>
</dbReference>